<dbReference type="Pfam" id="PF08574">
    <property type="entry name" value="Iwr1"/>
    <property type="match status" value="1"/>
</dbReference>
<evidence type="ECO:0000313" key="5">
    <source>
        <dbReference type="Proteomes" id="UP001309876"/>
    </source>
</evidence>
<name>A0AAN7T358_9EURO</name>
<evidence type="ECO:0000256" key="1">
    <source>
        <dbReference type="ARBA" id="ARBA00010218"/>
    </source>
</evidence>
<gene>
    <name evidence="4" type="ORF">LTR05_003003</name>
</gene>
<dbReference type="InterPro" id="IPR040150">
    <property type="entry name" value="Iwr1"/>
</dbReference>
<dbReference type="GO" id="GO:0005737">
    <property type="term" value="C:cytoplasm"/>
    <property type="evidence" value="ECO:0007669"/>
    <property type="project" value="TreeGrafter"/>
</dbReference>
<feature type="domain" description="Transcription factor Iwr1" evidence="3">
    <location>
        <begin position="263"/>
        <end position="338"/>
    </location>
</feature>
<evidence type="ECO:0000259" key="3">
    <source>
        <dbReference type="Pfam" id="PF08574"/>
    </source>
</evidence>
<sequence>MASAPERISVKRRRVDEPINHLVYQSKKQRTTDHIFVRLVAEESTKPVVTTQQPPSHAASKPGIPTPGDEVRDFQRYRAAQALRDNPYLAKDSTQSLSSAENGTSPRRFHLTRDLSMSFRPVAANGIRKSKHTLRPHLPTFIERPKIDKDDSDIELKSPVDRVVHPAGRASKDVLPEEILSNSVNVEKSDIPTFHKPKANVVKTGCSIRDDPATWDLESHQLANELMALALDMDPEAKAAYFADPENSRTESDSDRMVVDDPNDYIYETYVRMQQDTVQTWNLSTQSDSFGYLYIDDEDEDLWDQYLRDEDDEDDDWDEEDEDSNAEDNPRNEYPDEEISSDDEFGTNNYKYRRYGSDNEQYDEDA</sequence>
<proteinExistence type="inferred from homology"/>
<feature type="compositionally biased region" description="Acidic residues" evidence="2">
    <location>
        <begin position="335"/>
        <end position="345"/>
    </location>
</feature>
<feature type="compositionally biased region" description="Acidic residues" evidence="2">
    <location>
        <begin position="308"/>
        <end position="326"/>
    </location>
</feature>
<organism evidence="4 5">
    <name type="scientific">Lithohypha guttulata</name>
    <dbReference type="NCBI Taxonomy" id="1690604"/>
    <lineage>
        <taxon>Eukaryota</taxon>
        <taxon>Fungi</taxon>
        <taxon>Dikarya</taxon>
        <taxon>Ascomycota</taxon>
        <taxon>Pezizomycotina</taxon>
        <taxon>Eurotiomycetes</taxon>
        <taxon>Chaetothyriomycetidae</taxon>
        <taxon>Chaetothyriales</taxon>
        <taxon>Trichomeriaceae</taxon>
        <taxon>Lithohypha</taxon>
    </lineage>
</organism>
<dbReference type="Proteomes" id="UP001309876">
    <property type="component" value="Unassembled WGS sequence"/>
</dbReference>
<comment type="caution">
    <text evidence="4">The sequence shown here is derived from an EMBL/GenBank/DDBJ whole genome shotgun (WGS) entry which is preliminary data.</text>
</comment>
<comment type="similarity">
    <text evidence="1">Belongs to the IWR1/SLC7A6OS family.</text>
</comment>
<reference evidence="4 5" key="1">
    <citation type="submission" date="2023-08" db="EMBL/GenBank/DDBJ databases">
        <title>Black Yeasts Isolated from many extreme environments.</title>
        <authorList>
            <person name="Coleine C."/>
            <person name="Stajich J.E."/>
            <person name="Selbmann L."/>
        </authorList>
    </citation>
    <scope>NUCLEOTIDE SEQUENCE [LARGE SCALE GENOMIC DNA]</scope>
    <source>
        <strain evidence="4 5">CCFEE 5910</strain>
    </source>
</reference>
<dbReference type="PANTHER" id="PTHR28063:SF1">
    <property type="entry name" value="RNA POLYMERASE II NUCLEAR LOCALIZATION PROTEIN IWR1"/>
    <property type="match status" value="1"/>
</dbReference>
<dbReference type="AlphaFoldDB" id="A0AAN7T358"/>
<evidence type="ECO:0000256" key="2">
    <source>
        <dbReference type="SAM" id="MobiDB-lite"/>
    </source>
</evidence>
<accession>A0AAN7T358</accession>
<dbReference type="GO" id="GO:0006606">
    <property type="term" value="P:protein import into nucleus"/>
    <property type="evidence" value="ECO:0007669"/>
    <property type="project" value="InterPro"/>
</dbReference>
<dbReference type="PANTHER" id="PTHR28063">
    <property type="entry name" value="RNA POLYMERASE II NUCLEAR LOCALIZATION PROTEIN IWR1"/>
    <property type="match status" value="1"/>
</dbReference>
<evidence type="ECO:0000313" key="4">
    <source>
        <dbReference type="EMBL" id="KAK5088781.1"/>
    </source>
</evidence>
<feature type="region of interest" description="Disordered" evidence="2">
    <location>
        <begin position="45"/>
        <end position="70"/>
    </location>
</feature>
<feature type="region of interest" description="Disordered" evidence="2">
    <location>
        <begin position="82"/>
        <end position="107"/>
    </location>
</feature>
<dbReference type="InterPro" id="IPR013883">
    <property type="entry name" value="TF_Iwr1_dom"/>
</dbReference>
<keyword evidence="5" id="KW-1185">Reference proteome</keyword>
<feature type="region of interest" description="Disordered" evidence="2">
    <location>
        <begin position="308"/>
        <end position="366"/>
    </location>
</feature>
<dbReference type="EMBL" id="JAVRRJ010000002">
    <property type="protein sequence ID" value="KAK5088781.1"/>
    <property type="molecule type" value="Genomic_DNA"/>
</dbReference>
<protein>
    <recommendedName>
        <fullName evidence="3">Transcription factor Iwr1 domain-containing protein</fullName>
    </recommendedName>
</protein>
<feature type="compositionally biased region" description="Polar residues" evidence="2">
    <location>
        <begin position="92"/>
        <end position="105"/>
    </location>
</feature>